<dbReference type="PANTHER" id="PTHR43867">
    <property type="entry name" value="CELLULOSE SYNTHASE CATALYTIC SUBUNIT A [UDP-FORMING]"/>
    <property type="match status" value="1"/>
</dbReference>
<dbReference type="EMBL" id="BOPF01000036">
    <property type="protein sequence ID" value="GIJ50464.1"/>
    <property type="molecule type" value="Genomic_DNA"/>
</dbReference>
<feature type="transmembrane region" description="Helical" evidence="7">
    <location>
        <begin position="357"/>
        <end position="378"/>
    </location>
</feature>
<keyword evidence="6 7" id="KW-0472">Membrane</keyword>
<gene>
    <name evidence="8" type="primary">ugtP</name>
    <name evidence="8" type="ORF">Val02_73500</name>
</gene>
<evidence type="ECO:0000256" key="1">
    <source>
        <dbReference type="ARBA" id="ARBA00004141"/>
    </source>
</evidence>
<comment type="caution">
    <text evidence="8">The sequence shown here is derived from an EMBL/GenBank/DDBJ whole genome shotgun (WGS) entry which is preliminary data.</text>
</comment>
<keyword evidence="2" id="KW-0328">Glycosyltransferase</keyword>
<dbReference type="Pfam" id="PF13641">
    <property type="entry name" value="Glyco_tranf_2_3"/>
    <property type="match status" value="1"/>
</dbReference>
<dbReference type="PANTHER" id="PTHR43867:SF2">
    <property type="entry name" value="CELLULOSE SYNTHASE CATALYTIC SUBUNIT A [UDP-FORMING]"/>
    <property type="match status" value="1"/>
</dbReference>
<evidence type="ECO:0000256" key="6">
    <source>
        <dbReference type="ARBA" id="ARBA00023136"/>
    </source>
</evidence>
<organism evidence="8 9">
    <name type="scientific">Virgisporangium aliadipatigenens</name>
    <dbReference type="NCBI Taxonomy" id="741659"/>
    <lineage>
        <taxon>Bacteria</taxon>
        <taxon>Bacillati</taxon>
        <taxon>Actinomycetota</taxon>
        <taxon>Actinomycetes</taxon>
        <taxon>Micromonosporales</taxon>
        <taxon>Micromonosporaceae</taxon>
        <taxon>Virgisporangium</taxon>
    </lineage>
</organism>
<dbReference type="RefSeq" id="WP_203903896.1">
    <property type="nucleotide sequence ID" value="NZ_BOPF01000036.1"/>
</dbReference>
<feature type="transmembrane region" description="Helical" evidence="7">
    <location>
        <begin position="390"/>
        <end position="413"/>
    </location>
</feature>
<keyword evidence="9" id="KW-1185">Reference proteome</keyword>
<evidence type="ECO:0000256" key="4">
    <source>
        <dbReference type="ARBA" id="ARBA00022692"/>
    </source>
</evidence>
<keyword evidence="5 7" id="KW-1133">Transmembrane helix</keyword>
<keyword evidence="3 8" id="KW-0808">Transferase</keyword>
<name>A0A8J3YRE2_9ACTN</name>
<accession>A0A8J3YRE2</accession>
<dbReference type="GO" id="GO:0016757">
    <property type="term" value="F:glycosyltransferase activity"/>
    <property type="evidence" value="ECO:0007669"/>
    <property type="project" value="UniProtKB-KW"/>
</dbReference>
<dbReference type="InterPro" id="IPR050321">
    <property type="entry name" value="Glycosyltr_2/OpgH_subfam"/>
</dbReference>
<evidence type="ECO:0000256" key="3">
    <source>
        <dbReference type="ARBA" id="ARBA00022679"/>
    </source>
</evidence>
<proteinExistence type="predicted"/>
<dbReference type="Proteomes" id="UP000619260">
    <property type="component" value="Unassembled WGS sequence"/>
</dbReference>
<sequence length="436" mass="47657">MTLIIVGSLLLVAWPMYTLALLAFSVRNGAQARRHRVRVDSAAPVAGQPDTFWIVVPCLNEERVVGRTVAAALDLNGPWGSASHVLVVDDGSDDGTPTVLASIDHPNLHVLRRNLPEARKGKGEALNAAYRYIGSWTVENGIDPAKVAVGVIDGDGRGSRNLLMEVAHAMRDPKVGAVQSRVRIHNRNRLLAAVQDLEFGCIADASQSMRDSLSTVGLGGNGQFARLSALQKLGDAPWSACLVEDLELGLRLHLEGVRMRYMPQAAVTQQGLVDVNRLLRQRTRWAQGNLQCARYVPKLMASRRIGNGQLFEMLYYLLAPWLNAIGTIVMAGVWGYALTLLIAGDGETFMIDSWGEFAAAAAVWIAAMFAPGLGWAVLHRLKLRDEKLSRLLLAGLAYPIFLFLGLVSTWRAIGRHVARRQTWAKTERLAEEPVPA</sequence>
<comment type="subcellular location">
    <subcellularLocation>
        <location evidence="1">Membrane</location>
        <topology evidence="1">Multi-pass membrane protein</topology>
    </subcellularLocation>
</comment>
<dbReference type="SUPFAM" id="SSF53448">
    <property type="entry name" value="Nucleotide-diphospho-sugar transferases"/>
    <property type="match status" value="1"/>
</dbReference>
<reference evidence="8" key="1">
    <citation type="submission" date="2021-01" db="EMBL/GenBank/DDBJ databases">
        <title>Whole genome shotgun sequence of Virgisporangium aliadipatigenens NBRC 105644.</title>
        <authorList>
            <person name="Komaki H."/>
            <person name="Tamura T."/>
        </authorList>
    </citation>
    <scope>NUCLEOTIDE SEQUENCE</scope>
    <source>
        <strain evidence="8">NBRC 105644</strain>
    </source>
</reference>
<dbReference type="Gene3D" id="3.90.550.10">
    <property type="entry name" value="Spore Coat Polysaccharide Biosynthesis Protein SpsA, Chain A"/>
    <property type="match status" value="1"/>
</dbReference>
<evidence type="ECO:0000313" key="8">
    <source>
        <dbReference type="EMBL" id="GIJ50464.1"/>
    </source>
</evidence>
<evidence type="ECO:0000313" key="9">
    <source>
        <dbReference type="Proteomes" id="UP000619260"/>
    </source>
</evidence>
<dbReference type="GO" id="GO:0016020">
    <property type="term" value="C:membrane"/>
    <property type="evidence" value="ECO:0007669"/>
    <property type="project" value="UniProtKB-SubCell"/>
</dbReference>
<dbReference type="InterPro" id="IPR029044">
    <property type="entry name" value="Nucleotide-diphossugar_trans"/>
</dbReference>
<dbReference type="AlphaFoldDB" id="A0A8J3YRE2"/>
<feature type="transmembrane region" description="Helical" evidence="7">
    <location>
        <begin position="313"/>
        <end position="337"/>
    </location>
</feature>
<evidence type="ECO:0000256" key="2">
    <source>
        <dbReference type="ARBA" id="ARBA00022676"/>
    </source>
</evidence>
<feature type="transmembrane region" description="Helical" evidence="7">
    <location>
        <begin position="6"/>
        <end position="26"/>
    </location>
</feature>
<evidence type="ECO:0000256" key="7">
    <source>
        <dbReference type="SAM" id="Phobius"/>
    </source>
</evidence>
<evidence type="ECO:0000256" key="5">
    <source>
        <dbReference type="ARBA" id="ARBA00022989"/>
    </source>
</evidence>
<protein>
    <submittedName>
        <fullName evidence="8">N-acetyl-glucosamine transferase</fullName>
    </submittedName>
</protein>
<keyword evidence="4 7" id="KW-0812">Transmembrane</keyword>